<evidence type="ECO:0000313" key="2">
    <source>
        <dbReference type="EnsemblPlants" id="EMT29841"/>
    </source>
</evidence>
<name>M8D0Y9_AEGTA</name>
<dbReference type="EnsemblPlants" id="EMT29841">
    <property type="protein sequence ID" value="EMT29841"/>
    <property type="gene ID" value="F775_07009"/>
</dbReference>
<feature type="region of interest" description="Disordered" evidence="1">
    <location>
        <begin position="46"/>
        <end position="75"/>
    </location>
</feature>
<sequence length="280" mass="31068">MLGGSFRVRLNVFSASVEGRSALADHSHHRRPFNATSAGRLQPVVAAPGASTPRPPSSVPQKSVNSKASKTRQLEIRSTSVAENVHKLLCDQFLRSTVGCGSLLMFVQMPNLSQLGATREGAMQQSPTSTKIGVIIDGTRPDADAGLANLAKNYFVLKEQLCFVGQAQPECKCGWPKTVFNTEEQPYQKFMFRKLIFYNFSEHASTDLLGAVHNFIVCELLFQILFLHGPCPTRRPGLQPKLKHSVFRTKLKQRKQEVQKLGLMYLVLKLYPLLCLDVGI</sequence>
<evidence type="ECO:0000256" key="1">
    <source>
        <dbReference type="SAM" id="MobiDB-lite"/>
    </source>
</evidence>
<organism evidence="2">
    <name type="scientific">Aegilops tauschii</name>
    <name type="common">Tausch's goatgrass</name>
    <name type="synonym">Aegilops squarrosa</name>
    <dbReference type="NCBI Taxonomy" id="37682"/>
    <lineage>
        <taxon>Eukaryota</taxon>
        <taxon>Viridiplantae</taxon>
        <taxon>Streptophyta</taxon>
        <taxon>Embryophyta</taxon>
        <taxon>Tracheophyta</taxon>
        <taxon>Spermatophyta</taxon>
        <taxon>Magnoliopsida</taxon>
        <taxon>Liliopsida</taxon>
        <taxon>Poales</taxon>
        <taxon>Poaceae</taxon>
        <taxon>BOP clade</taxon>
        <taxon>Pooideae</taxon>
        <taxon>Triticodae</taxon>
        <taxon>Triticeae</taxon>
        <taxon>Triticinae</taxon>
        <taxon>Aegilops</taxon>
    </lineage>
</organism>
<protein>
    <submittedName>
        <fullName evidence="2">Uncharacterized protein</fullName>
    </submittedName>
</protein>
<proteinExistence type="predicted"/>
<accession>M8D0Y9</accession>
<dbReference type="AlphaFoldDB" id="M8D0Y9"/>
<reference evidence="2" key="1">
    <citation type="submission" date="2015-06" db="UniProtKB">
        <authorList>
            <consortium name="EnsemblPlants"/>
        </authorList>
    </citation>
    <scope>IDENTIFICATION</scope>
</reference>
<feature type="compositionally biased region" description="Polar residues" evidence="1">
    <location>
        <begin position="59"/>
        <end position="68"/>
    </location>
</feature>